<dbReference type="InterPro" id="IPR042269">
    <property type="entry name" value="Ser_carbopepase_S28_SKS"/>
</dbReference>
<dbReference type="PANTHER" id="PTHR11010:SF38">
    <property type="entry name" value="LYSOSOMAL PRO-X CARBOXYPEPTIDASE"/>
    <property type="match status" value="1"/>
</dbReference>
<dbReference type="Gene3D" id="3.40.50.1820">
    <property type="entry name" value="alpha/beta hydrolase"/>
    <property type="match status" value="1"/>
</dbReference>
<dbReference type="RefSeq" id="WP_262567915.1">
    <property type="nucleotide sequence ID" value="NZ_JAPFCC010000001.1"/>
</dbReference>
<evidence type="ECO:0000256" key="1">
    <source>
        <dbReference type="ARBA" id="ARBA00011079"/>
    </source>
</evidence>
<dbReference type="Proteomes" id="UP001209854">
    <property type="component" value="Unassembled WGS sequence"/>
</dbReference>
<dbReference type="Gene3D" id="1.20.120.980">
    <property type="entry name" value="Serine carboxypeptidase S28, SKS domain"/>
    <property type="match status" value="1"/>
</dbReference>
<evidence type="ECO:0000256" key="2">
    <source>
        <dbReference type="ARBA" id="ARBA00022670"/>
    </source>
</evidence>
<comment type="similarity">
    <text evidence="1">Belongs to the peptidase S28 family.</text>
</comment>
<keyword evidence="4" id="KW-0378">Hydrolase</keyword>
<sequence length="459" mass="51783">MSKLRQLLISEYACPGLVISSLLILSSPSYSSEALWFNQQLDHYNVSDHRLFQQKYYLNTDSYSQKGPLLVTCGFEGKEQSYSVDRSAMAEYAKILEGAALAVEHRYFGDSKPFGSCKPGDKGCYKFLTIEQALQDCRNIINHVTNNLQIKPDLIISFGGSYGGVLGYLMRVHFPELIYGAVVSGAATKTIGSGLESTGIWFDKGVSAPYLQQGECAQYIEKQFTDYSTQPDKIKDTLHLCSKPDKPMTFFLNAKMMMSYVTQSNYARPCPPFKSSYPLNTVCSAAKNNQSALLAAMNLMYNSTGQVNCYDGNHLSPSYRATDENYQRIDRYTFGYLCCTQFVQPIGGKGIFSVDTPWSLIRFSKYCNTFYKVRPNPNWWNNYVFEPLKNTSRIIFVNAGFDPVRVFSPAIYEEGREVLNVNNMAHCENTLGYSSYDSEEVVSARQKILSILETWVKAK</sequence>
<reference evidence="6 7" key="1">
    <citation type="submission" date="2022-10" db="EMBL/GenBank/DDBJ databases">
        <title>High-quality genome sequences of two octocoral-associated bacteria, Endozoicomonas euniceicola EF212 and Endozoicomonas gorgoniicola PS125.</title>
        <authorList>
            <person name="Chiou Y.-J."/>
            <person name="Chen Y.-H."/>
        </authorList>
    </citation>
    <scope>NUCLEOTIDE SEQUENCE [LARGE SCALE GENOMIC DNA]</scope>
    <source>
        <strain evidence="6 7">PS125</strain>
    </source>
</reference>
<accession>A0ABT3MUH4</accession>
<dbReference type="GO" id="GO:0008233">
    <property type="term" value="F:peptidase activity"/>
    <property type="evidence" value="ECO:0007669"/>
    <property type="project" value="UniProtKB-KW"/>
</dbReference>
<dbReference type="InterPro" id="IPR029058">
    <property type="entry name" value="AB_hydrolase_fold"/>
</dbReference>
<gene>
    <name evidence="6" type="ORF">NX722_10415</name>
</gene>
<protein>
    <submittedName>
        <fullName evidence="6">S28 family serine protease</fullName>
    </submittedName>
</protein>
<evidence type="ECO:0000256" key="3">
    <source>
        <dbReference type="ARBA" id="ARBA00022729"/>
    </source>
</evidence>
<evidence type="ECO:0000256" key="4">
    <source>
        <dbReference type="ARBA" id="ARBA00022801"/>
    </source>
</evidence>
<keyword evidence="3" id="KW-0732">Signal</keyword>
<evidence type="ECO:0000313" key="7">
    <source>
        <dbReference type="Proteomes" id="UP001209854"/>
    </source>
</evidence>
<name>A0ABT3MUH4_9GAMM</name>
<proteinExistence type="inferred from homology"/>
<keyword evidence="5" id="KW-0325">Glycoprotein</keyword>
<comment type="caution">
    <text evidence="6">The sequence shown here is derived from an EMBL/GenBank/DDBJ whole genome shotgun (WGS) entry which is preliminary data.</text>
</comment>
<dbReference type="InterPro" id="IPR008758">
    <property type="entry name" value="Peptidase_S28"/>
</dbReference>
<evidence type="ECO:0000256" key="5">
    <source>
        <dbReference type="ARBA" id="ARBA00023180"/>
    </source>
</evidence>
<dbReference type="SUPFAM" id="SSF53474">
    <property type="entry name" value="alpha/beta-Hydrolases"/>
    <property type="match status" value="1"/>
</dbReference>
<keyword evidence="7" id="KW-1185">Reference proteome</keyword>
<dbReference type="PANTHER" id="PTHR11010">
    <property type="entry name" value="PROTEASE S28 PRO-X CARBOXYPEPTIDASE-RELATED"/>
    <property type="match status" value="1"/>
</dbReference>
<dbReference type="Pfam" id="PF05577">
    <property type="entry name" value="Peptidase_S28"/>
    <property type="match status" value="1"/>
</dbReference>
<organism evidence="6 7">
    <name type="scientific">Endozoicomonas gorgoniicola</name>
    <dbReference type="NCBI Taxonomy" id="1234144"/>
    <lineage>
        <taxon>Bacteria</taxon>
        <taxon>Pseudomonadati</taxon>
        <taxon>Pseudomonadota</taxon>
        <taxon>Gammaproteobacteria</taxon>
        <taxon>Oceanospirillales</taxon>
        <taxon>Endozoicomonadaceae</taxon>
        <taxon>Endozoicomonas</taxon>
    </lineage>
</organism>
<keyword evidence="2 6" id="KW-0645">Protease</keyword>
<dbReference type="GO" id="GO:0006508">
    <property type="term" value="P:proteolysis"/>
    <property type="evidence" value="ECO:0007669"/>
    <property type="project" value="UniProtKB-KW"/>
</dbReference>
<evidence type="ECO:0000313" key="6">
    <source>
        <dbReference type="EMBL" id="MCW7553042.1"/>
    </source>
</evidence>
<dbReference type="EMBL" id="JAPFCC010000001">
    <property type="protein sequence ID" value="MCW7553042.1"/>
    <property type="molecule type" value="Genomic_DNA"/>
</dbReference>